<feature type="transmembrane region" description="Helical" evidence="1">
    <location>
        <begin position="141"/>
        <end position="159"/>
    </location>
</feature>
<gene>
    <name evidence="2" type="ORF">KC19_2G215600</name>
</gene>
<sequence length="199" mass="22572">MKQNEAFEAATRLESGSSRHKTMYLADLIKASAGEYSGLLWLRDLIRGISGIIYLLVFIVILPMILFPYLAFTFRASGVKIVVFLLIIAPSLYLFLVGVYLFVIYALLLHKYKDKPNTGNIVVINMSKRMKSEGMLSRIRYLRYFPVALLFFVLALIFLPREKKLGAACFTISVLFLSGTRMFRDLVRPPGPDSDADED</sequence>
<keyword evidence="1" id="KW-0472">Membrane</keyword>
<reference evidence="2" key="1">
    <citation type="submission" date="2020-06" db="EMBL/GenBank/DDBJ databases">
        <title>WGS assembly of Ceratodon purpureus strain R40.</title>
        <authorList>
            <person name="Carey S.B."/>
            <person name="Jenkins J."/>
            <person name="Shu S."/>
            <person name="Lovell J.T."/>
            <person name="Sreedasyam A."/>
            <person name="Maumus F."/>
            <person name="Tiley G.P."/>
            <person name="Fernandez-Pozo N."/>
            <person name="Barry K."/>
            <person name="Chen C."/>
            <person name="Wang M."/>
            <person name="Lipzen A."/>
            <person name="Daum C."/>
            <person name="Saski C.A."/>
            <person name="Payton A.C."/>
            <person name="Mcbreen J.C."/>
            <person name="Conrad R.E."/>
            <person name="Kollar L.M."/>
            <person name="Olsson S."/>
            <person name="Huttunen S."/>
            <person name="Landis J.B."/>
            <person name="Wickett N.J."/>
            <person name="Johnson M.G."/>
            <person name="Rensing S.A."/>
            <person name="Grimwood J."/>
            <person name="Schmutz J."/>
            <person name="Mcdaniel S.F."/>
        </authorList>
    </citation>
    <scope>NUCLEOTIDE SEQUENCE</scope>
    <source>
        <strain evidence="2">R40</strain>
    </source>
</reference>
<dbReference type="EMBL" id="CM026422">
    <property type="protein sequence ID" value="KAG0588098.1"/>
    <property type="molecule type" value="Genomic_DNA"/>
</dbReference>
<feature type="transmembrane region" description="Helical" evidence="1">
    <location>
        <begin position="83"/>
        <end position="108"/>
    </location>
</feature>
<keyword evidence="3" id="KW-1185">Reference proteome</keyword>
<proteinExistence type="predicted"/>
<keyword evidence="1" id="KW-1133">Transmembrane helix</keyword>
<organism evidence="2 3">
    <name type="scientific">Ceratodon purpureus</name>
    <name type="common">Fire moss</name>
    <name type="synonym">Dicranum purpureum</name>
    <dbReference type="NCBI Taxonomy" id="3225"/>
    <lineage>
        <taxon>Eukaryota</taxon>
        <taxon>Viridiplantae</taxon>
        <taxon>Streptophyta</taxon>
        <taxon>Embryophyta</taxon>
        <taxon>Bryophyta</taxon>
        <taxon>Bryophytina</taxon>
        <taxon>Bryopsida</taxon>
        <taxon>Dicranidae</taxon>
        <taxon>Pseudoditrichales</taxon>
        <taxon>Ditrichaceae</taxon>
        <taxon>Ceratodon</taxon>
    </lineage>
</organism>
<evidence type="ECO:0000313" key="2">
    <source>
        <dbReference type="EMBL" id="KAG0588098.1"/>
    </source>
</evidence>
<evidence type="ECO:0000256" key="1">
    <source>
        <dbReference type="SAM" id="Phobius"/>
    </source>
</evidence>
<accession>A0A8T0IZD6</accession>
<comment type="caution">
    <text evidence="2">The sequence shown here is derived from an EMBL/GenBank/DDBJ whole genome shotgun (WGS) entry which is preliminary data.</text>
</comment>
<protein>
    <submittedName>
        <fullName evidence="2">Uncharacterized protein</fullName>
    </submittedName>
</protein>
<dbReference type="AlphaFoldDB" id="A0A8T0IZD6"/>
<feature type="transmembrane region" description="Helical" evidence="1">
    <location>
        <begin position="52"/>
        <end position="71"/>
    </location>
</feature>
<keyword evidence="1" id="KW-0812">Transmembrane</keyword>
<dbReference type="Proteomes" id="UP000822688">
    <property type="component" value="Chromosome 2"/>
</dbReference>
<evidence type="ECO:0000313" key="3">
    <source>
        <dbReference type="Proteomes" id="UP000822688"/>
    </source>
</evidence>
<name>A0A8T0IZD6_CERPU</name>